<evidence type="ECO:0000313" key="1">
    <source>
        <dbReference type="EMBL" id="TQN31829.1"/>
    </source>
</evidence>
<dbReference type="Pfam" id="PF07336">
    <property type="entry name" value="ABATE"/>
    <property type="match status" value="1"/>
</dbReference>
<sequence length="145" mass="15223">MVDMALGTTPSTAAGIIHDFTTSGDSLTSRSDLARFLRQHHLVGDDPVAITHAEFDEAIALRDGMRACLLRAQGGAADTDAIAQGQRVLDGLRMTARMEPAEDGTDDPSAVLCPAVVSELRRGLARIAAAWAAITATGETVELSH</sequence>
<evidence type="ECO:0000313" key="2">
    <source>
        <dbReference type="Proteomes" id="UP000317422"/>
    </source>
</evidence>
<name>A0A543NJ10_9ACTN</name>
<reference evidence="1 2" key="1">
    <citation type="submission" date="2019-06" db="EMBL/GenBank/DDBJ databases">
        <title>Sequencing the genomes of 1000 actinobacteria strains.</title>
        <authorList>
            <person name="Klenk H.-P."/>
        </authorList>
    </citation>
    <scope>NUCLEOTIDE SEQUENCE [LARGE SCALE GENOMIC DNA]</scope>
    <source>
        <strain evidence="1 2">DSM 45015</strain>
    </source>
</reference>
<dbReference type="Proteomes" id="UP000317422">
    <property type="component" value="Unassembled WGS sequence"/>
</dbReference>
<dbReference type="EMBL" id="VFQC01000001">
    <property type="protein sequence ID" value="TQN31829.1"/>
    <property type="molecule type" value="Genomic_DNA"/>
</dbReference>
<accession>A0A543NJ10</accession>
<dbReference type="AlphaFoldDB" id="A0A543NJ10"/>
<proteinExistence type="predicted"/>
<organism evidence="1 2">
    <name type="scientific">Haloactinospora alba</name>
    <dbReference type="NCBI Taxonomy" id="405555"/>
    <lineage>
        <taxon>Bacteria</taxon>
        <taxon>Bacillati</taxon>
        <taxon>Actinomycetota</taxon>
        <taxon>Actinomycetes</taxon>
        <taxon>Streptosporangiales</taxon>
        <taxon>Nocardiopsidaceae</taxon>
        <taxon>Haloactinospora</taxon>
    </lineage>
</organism>
<dbReference type="InterPro" id="IPR010852">
    <property type="entry name" value="ABATE"/>
</dbReference>
<dbReference type="InterPro" id="IPR023286">
    <property type="entry name" value="ABATE_dom_sf"/>
</dbReference>
<dbReference type="SUPFAM" id="SSF160904">
    <property type="entry name" value="Jann2411-like"/>
    <property type="match status" value="1"/>
</dbReference>
<keyword evidence="2" id="KW-1185">Reference proteome</keyword>
<dbReference type="Gene3D" id="1.10.3300.10">
    <property type="entry name" value="Jann2411-like domain"/>
    <property type="match status" value="1"/>
</dbReference>
<comment type="caution">
    <text evidence="1">The sequence shown here is derived from an EMBL/GenBank/DDBJ whole genome shotgun (WGS) entry which is preliminary data.</text>
</comment>
<gene>
    <name evidence="1" type="ORF">FHX37_1750</name>
</gene>
<protein>
    <submittedName>
        <fullName evidence="1">Putative stress-induced transcription regulator</fullName>
    </submittedName>
</protein>